<dbReference type="SMART" id="SM00368">
    <property type="entry name" value="LRR_RI"/>
    <property type="match status" value="5"/>
</dbReference>
<dbReference type="Proteomes" id="UP000515203">
    <property type="component" value="Unplaced"/>
</dbReference>
<dbReference type="CDD" id="cd08330">
    <property type="entry name" value="CARD_ASC_NALP1"/>
    <property type="match status" value="1"/>
</dbReference>
<dbReference type="FunFam" id="3.40.50.300:FF:000897">
    <property type="entry name" value="NLR family pyrin domain containing 1"/>
    <property type="match status" value="1"/>
</dbReference>
<dbReference type="Pfam" id="PF17779">
    <property type="entry name" value="WHD_NOD2"/>
    <property type="match status" value="1"/>
</dbReference>
<keyword evidence="11" id="KW-0175">Coiled coil</keyword>
<keyword evidence="9" id="KW-0391">Immunity</keyword>
<feature type="compositionally biased region" description="Basic and acidic residues" evidence="12">
    <location>
        <begin position="145"/>
        <end position="154"/>
    </location>
</feature>
<keyword evidence="5" id="KW-0433">Leucine-rich repeat</keyword>
<accession>A0A6P6F457</accession>
<comment type="similarity">
    <text evidence="2">Belongs to the NLRP family.</text>
</comment>
<dbReference type="Pfam" id="PF00619">
    <property type="entry name" value="CARD"/>
    <property type="match status" value="1"/>
</dbReference>
<evidence type="ECO:0000256" key="9">
    <source>
        <dbReference type="ARBA" id="ARBA00022859"/>
    </source>
</evidence>
<reference evidence="17" key="1">
    <citation type="submission" date="2025-08" db="UniProtKB">
        <authorList>
            <consortium name="RefSeq"/>
        </authorList>
    </citation>
    <scope>IDENTIFICATION</scope>
</reference>
<dbReference type="InterPro" id="IPR025307">
    <property type="entry name" value="FIIND_dom"/>
</dbReference>
<feature type="domain" description="NACHT" evidence="14">
    <location>
        <begin position="248"/>
        <end position="556"/>
    </location>
</feature>
<dbReference type="InterPro" id="IPR033516">
    <property type="entry name" value="CARD8/ASC/NALP1_CARD"/>
</dbReference>
<dbReference type="SUPFAM" id="SSF47986">
    <property type="entry name" value="DEATH domain"/>
    <property type="match status" value="1"/>
</dbReference>
<evidence type="ECO:0000259" key="14">
    <source>
        <dbReference type="PROSITE" id="PS50837"/>
    </source>
</evidence>
<evidence type="ECO:0000256" key="5">
    <source>
        <dbReference type="ARBA" id="ARBA00022614"/>
    </source>
</evidence>
<evidence type="ECO:0000256" key="3">
    <source>
        <dbReference type="ARBA" id="ARBA00022490"/>
    </source>
</evidence>
<dbReference type="InParanoid" id="A0A6P6F457"/>
<dbReference type="RefSeq" id="XP_023579179.1">
    <property type="nucleotide sequence ID" value="XM_023723411.1"/>
</dbReference>
<keyword evidence="8" id="KW-0067">ATP-binding</keyword>
<evidence type="ECO:0000256" key="8">
    <source>
        <dbReference type="ARBA" id="ARBA00022840"/>
    </source>
</evidence>
<sequence length="1299" mass="149359">MDNKLQIVNACELEQSLLQTSNLGPSSSRMSAIPKNISASNVTSDLRPPLEVTPVQFSATQLNLSDIECMVYPLKRKLKLDKQKLHPLKYNKTDALKGYEKEEEMPCFTHSWKVGNLHQFSQLILLQKDHPIQPQWHKTIIPDTQKPKPEKSEVEDQSGQLSKTLCQNIKNDKVDIKHTSVDLQSYPQHDQKHEKQEQTNKMHKMHDLRGQEVLFKESGFHNSVTKQGHLIEIQDLFSPDSGTQKEPRTVIVHGPAGIGKSALARQVRRAWQQGWLYRDHFQYVFYINCRKLARYKILSLAMLMAKDWDKSEVPIGKILSQPEQLLFILDGVDEPKWVLQDQNAELCWHWSYPLPVSELLGSLLRKTVLPGASFLITTRTTAIQKFIPFLAQPYWVEILGFSESGKKEYFFKYFTDEKQAIAAFRLVDSNSALWTLCLVPWVCWLACTCLKQQLEHGNKYPLTCQTTTALCLHYISQVFPAQKLSSELRDLCFLAAEGIRKRDTMFSAGDLKKHQLDEAIIFTFLKMGILQKHSSLTYSFTQQCFQEFFAAVYFILWNEDERQEHLNCNKYMEELLKRYESHDLFQAPILHFLFGLLSTEGAKEMEHIFSCKLPSQWKWQLFQWAQEKAPTQPPYSLDFFRCLYETQDEELLKPAMAHFQGTRMCIQTNTELLVFTFCVKFCNHVKQLQLNDGGHQPQASWSPEVARSNWLPLTTANWKAFFAVLQDSRSLKDLDLCGNPLSLCDLQYLCETLRDTRCYLETLWLASCSLTAEGCKDLAISISTNHRLINLDLSFNMITDSGARHLCQTLGSPQSKLQRLQLVNCGLTSRCCKNLASLLSSNPSLMELDLQQNDLSTHGVQQLFEGLRHPNCRLTLLCLDQTFQNEELSKELNALKEEKHHLQICSRWNRSVMDSPEDQDGRIIDNSTSSLQQRSQSGTHHIEPLGTENDFQGPMGPVATEVVDKERGLYRFYKSPGETQQELLRIQSMKVWSKAGAETSGGSVDTSLFHVAHFKEEGMLLEKPSRVETHYIVLENPSFSPMGIFLKMFSTARRFIPINCTTLLYHQLQPEDVKFHLYLIPSDCTIRKAIDDEEKKFQFTRIHKPPPMDSLYIGSCYTVSGSENLEIIPKELKLHYRSSGESQLFSEIYVDNFGSRIQLQIRNKNDGATVWEALLKPGDLKSAATPVSPATTASPSSLNVPSMPHFVDQHKKQLVERVTSVDSVLDKLYGSVLSEEQYESVRAEVTKQNQMRKLFSFSRSWDRECKCHFYKVLKETHHHLIMQLWEDWGRKSNTLDSYS</sequence>
<evidence type="ECO:0000259" key="13">
    <source>
        <dbReference type="PROSITE" id="PS50209"/>
    </source>
</evidence>
<evidence type="ECO:0000256" key="12">
    <source>
        <dbReference type="SAM" id="MobiDB-lite"/>
    </source>
</evidence>
<dbReference type="GO" id="GO:0005524">
    <property type="term" value="F:ATP binding"/>
    <property type="evidence" value="ECO:0007669"/>
    <property type="project" value="UniProtKB-KW"/>
</dbReference>
<dbReference type="GO" id="GO:0006954">
    <property type="term" value="P:inflammatory response"/>
    <property type="evidence" value="ECO:0007669"/>
    <property type="project" value="UniProtKB-KW"/>
</dbReference>
<dbReference type="InterPro" id="IPR027417">
    <property type="entry name" value="P-loop_NTPase"/>
</dbReference>
<dbReference type="PROSITE" id="PS51830">
    <property type="entry name" value="FIIND"/>
    <property type="match status" value="1"/>
</dbReference>
<keyword evidence="10" id="KW-0395">Inflammatory response</keyword>
<dbReference type="Pfam" id="PF23679">
    <property type="entry name" value="UPA-FIIND"/>
    <property type="match status" value="1"/>
</dbReference>
<feature type="region of interest" description="Disordered" evidence="12">
    <location>
        <begin position="140"/>
        <end position="160"/>
    </location>
</feature>
<dbReference type="GO" id="GO:0005829">
    <property type="term" value="C:cytosol"/>
    <property type="evidence" value="ECO:0007669"/>
    <property type="project" value="UniProtKB-SubCell"/>
</dbReference>
<dbReference type="Pfam" id="PF13553">
    <property type="entry name" value="FIIND"/>
    <property type="match status" value="1"/>
</dbReference>
<dbReference type="FunFam" id="1.10.533.10:FF:000013">
    <property type="entry name" value="Apoptosis-associated speck-like protein containing a CARD"/>
    <property type="match status" value="1"/>
</dbReference>
<keyword evidence="4" id="KW-0399">Innate immunity</keyword>
<dbReference type="InterPro" id="IPR007111">
    <property type="entry name" value="NACHT_NTPase"/>
</dbReference>
<dbReference type="PANTHER" id="PTHR45690">
    <property type="entry name" value="NACHT, LRR AND PYD DOMAINS-CONTAINING PROTEIN 12"/>
    <property type="match status" value="1"/>
</dbReference>
<dbReference type="Pfam" id="PF17776">
    <property type="entry name" value="NLRC4_HD2"/>
    <property type="match status" value="1"/>
</dbReference>
<evidence type="ECO:0000256" key="1">
    <source>
        <dbReference type="ARBA" id="ARBA00004514"/>
    </source>
</evidence>
<dbReference type="SUPFAM" id="SSF52047">
    <property type="entry name" value="RNI-like"/>
    <property type="match status" value="1"/>
</dbReference>
<keyword evidence="7" id="KW-0547">Nucleotide-binding</keyword>
<dbReference type="GO" id="GO:0050727">
    <property type="term" value="P:regulation of inflammatory response"/>
    <property type="evidence" value="ECO:0007669"/>
    <property type="project" value="TreeGrafter"/>
</dbReference>
<feature type="domain" description="CARD" evidence="13">
    <location>
        <begin position="1205"/>
        <end position="1288"/>
    </location>
</feature>
<dbReference type="PROSITE" id="PS50837">
    <property type="entry name" value="NACHT"/>
    <property type="match status" value="1"/>
</dbReference>
<dbReference type="GO" id="GO:0042981">
    <property type="term" value="P:regulation of apoptotic process"/>
    <property type="evidence" value="ECO:0007669"/>
    <property type="project" value="InterPro"/>
</dbReference>
<dbReference type="InterPro" id="IPR041075">
    <property type="entry name" value="NOD1/2_WH"/>
</dbReference>
<dbReference type="PROSITE" id="PS50209">
    <property type="entry name" value="CARD"/>
    <property type="match status" value="1"/>
</dbReference>
<keyword evidence="16" id="KW-1185">Reference proteome</keyword>
<organism evidence="16 17">
    <name type="scientific">Octodon degus</name>
    <name type="common">Degu</name>
    <name type="synonym">Sciurus degus</name>
    <dbReference type="NCBI Taxonomy" id="10160"/>
    <lineage>
        <taxon>Eukaryota</taxon>
        <taxon>Metazoa</taxon>
        <taxon>Chordata</taxon>
        <taxon>Craniata</taxon>
        <taxon>Vertebrata</taxon>
        <taxon>Euteleostomi</taxon>
        <taxon>Mammalia</taxon>
        <taxon>Eutheria</taxon>
        <taxon>Euarchontoglires</taxon>
        <taxon>Glires</taxon>
        <taxon>Rodentia</taxon>
        <taxon>Hystricomorpha</taxon>
        <taxon>Octodontidae</taxon>
        <taxon>Octodon</taxon>
    </lineage>
</organism>
<feature type="domain" description="FIIND" evidence="15">
    <location>
        <begin position="998"/>
        <end position="1189"/>
    </location>
</feature>
<comment type="subcellular location">
    <subcellularLocation>
        <location evidence="1">Cytoplasm</location>
        <location evidence="1">Cytosol</location>
    </subcellularLocation>
</comment>
<dbReference type="InterPro" id="IPR032675">
    <property type="entry name" value="LRR_dom_sf"/>
</dbReference>
<protein>
    <submittedName>
        <fullName evidence="17">NACHT, LRR and PYD domains-containing protein 1-like</fullName>
    </submittedName>
</protein>
<dbReference type="Pfam" id="PF05729">
    <property type="entry name" value="NACHT"/>
    <property type="match status" value="1"/>
</dbReference>
<evidence type="ECO:0000259" key="15">
    <source>
        <dbReference type="PROSITE" id="PS51830"/>
    </source>
</evidence>
<name>A0A6P6F457_OCTDE</name>
<dbReference type="InterPro" id="IPR041267">
    <property type="entry name" value="NLRP_HD2"/>
</dbReference>
<dbReference type="SUPFAM" id="SSF52540">
    <property type="entry name" value="P-loop containing nucleoside triphosphate hydrolases"/>
    <property type="match status" value="1"/>
</dbReference>
<evidence type="ECO:0000313" key="17">
    <source>
        <dbReference type="RefSeq" id="XP_023579179.1"/>
    </source>
</evidence>
<dbReference type="GO" id="GO:0045087">
    <property type="term" value="P:innate immune response"/>
    <property type="evidence" value="ECO:0007669"/>
    <property type="project" value="UniProtKB-KW"/>
</dbReference>
<proteinExistence type="inferred from homology"/>
<keyword evidence="6" id="KW-0677">Repeat</keyword>
<evidence type="ECO:0000256" key="6">
    <source>
        <dbReference type="ARBA" id="ARBA00022737"/>
    </source>
</evidence>
<gene>
    <name evidence="17" type="primary">LOC105743093</name>
</gene>
<keyword evidence="3" id="KW-0963">Cytoplasm</keyword>
<dbReference type="PANTHER" id="PTHR45690:SF15">
    <property type="entry name" value="NACHT, LRR AND PYD DOMAINS-CONTAINING PROTEIN 14"/>
    <property type="match status" value="1"/>
</dbReference>
<dbReference type="InterPro" id="IPR001315">
    <property type="entry name" value="CARD"/>
</dbReference>
<evidence type="ECO:0000256" key="7">
    <source>
        <dbReference type="ARBA" id="ARBA00022741"/>
    </source>
</evidence>
<evidence type="ECO:0000256" key="11">
    <source>
        <dbReference type="SAM" id="Coils"/>
    </source>
</evidence>
<dbReference type="GeneID" id="105743093"/>
<dbReference type="Gene3D" id="1.10.533.10">
    <property type="entry name" value="Death Domain, Fas"/>
    <property type="match status" value="1"/>
</dbReference>
<dbReference type="OrthoDB" id="428577at2759"/>
<dbReference type="Gene3D" id="3.40.50.300">
    <property type="entry name" value="P-loop containing nucleotide triphosphate hydrolases"/>
    <property type="match status" value="1"/>
</dbReference>
<dbReference type="InterPro" id="IPR011029">
    <property type="entry name" value="DEATH-like_dom_sf"/>
</dbReference>
<evidence type="ECO:0000256" key="4">
    <source>
        <dbReference type="ARBA" id="ARBA00022588"/>
    </source>
</evidence>
<evidence type="ECO:0000256" key="2">
    <source>
        <dbReference type="ARBA" id="ARBA00008665"/>
    </source>
</evidence>
<feature type="coiled-coil region" evidence="11">
    <location>
        <begin position="878"/>
        <end position="905"/>
    </location>
</feature>
<dbReference type="InterPro" id="IPR050637">
    <property type="entry name" value="NLRP_innate_immun_reg"/>
</dbReference>
<evidence type="ECO:0000256" key="10">
    <source>
        <dbReference type="ARBA" id="ARBA00023198"/>
    </source>
</evidence>
<evidence type="ECO:0000313" key="16">
    <source>
        <dbReference type="Proteomes" id="UP000515203"/>
    </source>
</evidence>
<dbReference type="Gene3D" id="3.80.10.10">
    <property type="entry name" value="Ribonuclease Inhibitor"/>
    <property type="match status" value="1"/>
</dbReference>